<evidence type="ECO:0000256" key="2">
    <source>
        <dbReference type="ARBA" id="ARBA00023002"/>
    </source>
</evidence>
<keyword evidence="2 3" id="KW-0560">Oxidoreductase</keyword>
<dbReference type="InterPro" id="IPR036291">
    <property type="entry name" value="NAD(P)-bd_dom_sf"/>
</dbReference>
<dbReference type="PANTHER" id="PTHR43639">
    <property type="entry name" value="OXIDOREDUCTASE, SHORT-CHAIN DEHYDROGENASE/REDUCTASE FAMILY (AFU_ORTHOLOGUE AFUA_5G02870)"/>
    <property type="match status" value="1"/>
</dbReference>
<dbReference type="PANTHER" id="PTHR43639:SF1">
    <property type="entry name" value="SHORT-CHAIN DEHYDROGENASE_REDUCTASE FAMILY PROTEIN"/>
    <property type="match status" value="1"/>
</dbReference>
<reference evidence="3 4" key="1">
    <citation type="submission" date="2023-07" db="EMBL/GenBank/DDBJ databases">
        <title>Sorghum-associated microbial communities from plants grown in Nebraska, USA.</title>
        <authorList>
            <person name="Schachtman D."/>
        </authorList>
    </citation>
    <scope>NUCLEOTIDE SEQUENCE [LARGE SCALE GENOMIC DNA]</scope>
    <source>
        <strain evidence="3 4">584</strain>
    </source>
</reference>
<dbReference type="EC" id="1.1.1.100" evidence="3"/>
<accession>A0ABU1JSY4</accession>
<comment type="similarity">
    <text evidence="1">Belongs to the short-chain dehydrogenases/reductases (SDR) family.</text>
</comment>
<evidence type="ECO:0000313" key="3">
    <source>
        <dbReference type="EMBL" id="MDR6291729.1"/>
    </source>
</evidence>
<dbReference type="SUPFAM" id="SSF51735">
    <property type="entry name" value="NAD(P)-binding Rossmann-fold domains"/>
    <property type="match status" value="1"/>
</dbReference>
<dbReference type="EMBL" id="JAVDPW010000007">
    <property type="protein sequence ID" value="MDR6291729.1"/>
    <property type="molecule type" value="Genomic_DNA"/>
</dbReference>
<comment type="caution">
    <text evidence="3">The sequence shown here is derived from an EMBL/GenBank/DDBJ whole genome shotgun (WGS) entry which is preliminary data.</text>
</comment>
<proteinExistence type="inferred from homology"/>
<dbReference type="Pfam" id="PF13561">
    <property type="entry name" value="adh_short_C2"/>
    <property type="match status" value="1"/>
</dbReference>
<keyword evidence="4" id="KW-1185">Reference proteome</keyword>
<dbReference type="Gene3D" id="3.40.50.720">
    <property type="entry name" value="NAD(P)-binding Rossmann-like Domain"/>
    <property type="match status" value="1"/>
</dbReference>
<evidence type="ECO:0000313" key="4">
    <source>
        <dbReference type="Proteomes" id="UP001262410"/>
    </source>
</evidence>
<dbReference type="Proteomes" id="UP001262410">
    <property type="component" value="Unassembled WGS sequence"/>
</dbReference>
<name>A0ABU1JSY4_9PROT</name>
<dbReference type="CDD" id="cd05233">
    <property type="entry name" value="SDR_c"/>
    <property type="match status" value="1"/>
</dbReference>
<gene>
    <name evidence="3" type="ORF">E9232_004263</name>
</gene>
<dbReference type="PRINTS" id="PR00080">
    <property type="entry name" value="SDRFAMILY"/>
</dbReference>
<organism evidence="3 4">
    <name type="scientific">Inquilinus ginsengisoli</name>
    <dbReference type="NCBI Taxonomy" id="363840"/>
    <lineage>
        <taxon>Bacteria</taxon>
        <taxon>Pseudomonadati</taxon>
        <taxon>Pseudomonadota</taxon>
        <taxon>Alphaproteobacteria</taxon>
        <taxon>Rhodospirillales</taxon>
        <taxon>Rhodospirillaceae</taxon>
        <taxon>Inquilinus</taxon>
    </lineage>
</organism>
<dbReference type="InterPro" id="IPR002347">
    <property type="entry name" value="SDR_fam"/>
</dbReference>
<dbReference type="GO" id="GO:0004316">
    <property type="term" value="F:3-oxoacyl-[acyl-carrier-protein] reductase (NADPH) activity"/>
    <property type="evidence" value="ECO:0007669"/>
    <property type="project" value="UniProtKB-EC"/>
</dbReference>
<dbReference type="RefSeq" id="WP_309797185.1">
    <property type="nucleotide sequence ID" value="NZ_JAVDPW010000007.1"/>
</dbReference>
<evidence type="ECO:0000256" key="1">
    <source>
        <dbReference type="ARBA" id="ARBA00006484"/>
    </source>
</evidence>
<protein>
    <submittedName>
        <fullName evidence="3">3-oxoacyl-[acyl-carrier protein] reductase</fullName>
        <ecNumber evidence="3">1.1.1.100</ecNumber>
    </submittedName>
</protein>
<dbReference type="PRINTS" id="PR00081">
    <property type="entry name" value="GDHRDH"/>
</dbReference>
<sequence length="261" mass="26983">MTSPLPVFPDLAGKAVLITGASTGIGAAAARAFGHNRARVAVNFNASRAAAEAVVADIQEAGGEAILAPGDVTRPETAQRLVEQTVAAFGGLDVLVNNAGALVKRTPVADYSDEFVDDVLDLNVRHVVRFLREGAAQMRRQGSGGSIINLSSIAARSGGGTGSVIYAAAKGFVAVATRGWAKELVQDNIRVNAVSPGVIMTPFHERYSTPEQLAAMQATIPMKRLGVADDCAAAFLYLASSIASGYVTGQMIEVNGGQSMP</sequence>